<dbReference type="EMBL" id="BFAA01017710">
    <property type="protein sequence ID" value="GCB75762.1"/>
    <property type="molecule type" value="Genomic_DNA"/>
</dbReference>
<dbReference type="GO" id="GO:0009897">
    <property type="term" value="C:external side of plasma membrane"/>
    <property type="evidence" value="ECO:0007669"/>
    <property type="project" value="TreeGrafter"/>
</dbReference>
<evidence type="ECO:0000256" key="7">
    <source>
        <dbReference type="SAM" id="SignalP"/>
    </source>
</evidence>
<dbReference type="PANTHER" id="PTHR23037">
    <property type="entry name" value="CYTOKINE RECEPTOR"/>
    <property type="match status" value="1"/>
</dbReference>
<comment type="subcellular location">
    <subcellularLocation>
        <location evidence="1">Membrane</location>
        <topology evidence="1">Single-pass membrane protein</topology>
    </subcellularLocation>
</comment>
<dbReference type="OMA" id="GITMENY"/>
<dbReference type="PANTHER" id="PTHR23037:SF7">
    <property type="entry name" value="INTERLEUKIN-21 RECEPTOR"/>
    <property type="match status" value="1"/>
</dbReference>
<gene>
    <name evidence="9" type="ORF">scyTo_0020945</name>
</gene>
<dbReference type="GO" id="GO:0002532">
    <property type="term" value="P:production of molecular mediator involved in inflammatory response"/>
    <property type="evidence" value="ECO:0007669"/>
    <property type="project" value="InterPro"/>
</dbReference>
<feature type="chain" id="PRO_5019497375" description="Interleukin-4 receptor alpha N-terminal domain-containing protein" evidence="7">
    <location>
        <begin position="23"/>
        <end position="177"/>
    </location>
</feature>
<keyword evidence="5" id="KW-0472">Membrane</keyword>
<dbReference type="InterPro" id="IPR036116">
    <property type="entry name" value="FN3_sf"/>
</dbReference>
<sequence>MSCLWRTLLTTVLLLLCRQTQCTTGCDGLTCVTDYLEHITCNWRVTVPHEPGVSYHLTAVSQEDEISCNLAVMSCSDGDKGLTEYKCKLYQDMGITMENYTISIKAKIKGDEKFIETCPYFDTTQNIKPLAPFNLNVSYVALCETYNFTWQIGYDEDDYLDDFEYELRYKRKEDSWE</sequence>
<dbReference type="InterPro" id="IPR015319">
    <property type="entry name" value="IL-4_rcpt-alpha_N"/>
</dbReference>
<dbReference type="AlphaFoldDB" id="A0A401PRL6"/>
<reference evidence="9 10" key="1">
    <citation type="journal article" date="2018" name="Nat. Ecol. Evol.">
        <title>Shark genomes provide insights into elasmobranch evolution and the origin of vertebrates.</title>
        <authorList>
            <person name="Hara Y"/>
            <person name="Yamaguchi K"/>
            <person name="Onimaru K"/>
            <person name="Kadota M"/>
            <person name="Koyanagi M"/>
            <person name="Keeley SD"/>
            <person name="Tatsumi K"/>
            <person name="Tanaka K"/>
            <person name="Motone F"/>
            <person name="Kageyama Y"/>
            <person name="Nozu R"/>
            <person name="Adachi N"/>
            <person name="Nishimura O"/>
            <person name="Nakagawa R"/>
            <person name="Tanegashima C"/>
            <person name="Kiyatake I"/>
            <person name="Matsumoto R"/>
            <person name="Murakumo K"/>
            <person name="Nishida K"/>
            <person name="Terakita A"/>
            <person name="Kuratani S"/>
            <person name="Sato K"/>
            <person name="Hyodo S Kuraku.S."/>
        </authorList>
    </citation>
    <scope>NUCLEOTIDE SEQUENCE [LARGE SCALE GENOMIC DNA]</scope>
</reference>
<comment type="caution">
    <text evidence="9">The sequence shown here is derived from an EMBL/GenBank/DDBJ whole genome shotgun (WGS) entry which is preliminary data.</text>
</comment>
<dbReference type="GO" id="GO:0004896">
    <property type="term" value="F:cytokine receptor activity"/>
    <property type="evidence" value="ECO:0007669"/>
    <property type="project" value="InterPro"/>
</dbReference>
<dbReference type="Proteomes" id="UP000288216">
    <property type="component" value="Unassembled WGS sequence"/>
</dbReference>
<keyword evidence="6" id="KW-0675">Receptor</keyword>
<feature type="non-terminal residue" evidence="9">
    <location>
        <position position="177"/>
    </location>
</feature>
<evidence type="ECO:0000256" key="4">
    <source>
        <dbReference type="ARBA" id="ARBA00022989"/>
    </source>
</evidence>
<evidence type="ECO:0000256" key="1">
    <source>
        <dbReference type="ARBA" id="ARBA00004167"/>
    </source>
</evidence>
<evidence type="ECO:0000256" key="5">
    <source>
        <dbReference type="ARBA" id="ARBA00023136"/>
    </source>
</evidence>
<evidence type="ECO:0000256" key="2">
    <source>
        <dbReference type="ARBA" id="ARBA00022692"/>
    </source>
</evidence>
<protein>
    <recommendedName>
        <fullName evidence="8">Interleukin-4 receptor alpha N-terminal domain-containing protein</fullName>
    </recommendedName>
</protein>
<keyword evidence="4" id="KW-1133">Transmembrane helix</keyword>
<proteinExistence type="predicted"/>
<dbReference type="OrthoDB" id="8939865at2759"/>
<keyword evidence="3 7" id="KW-0732">Signal</keyword>
<dbReference type="SUPFAM" id="SSF49265">
    <property type="entry name" value="Fibronectin type III"/>
    <property type="match status" value="2"/>
</dbReference>
<evidence type="ECO:0000256" key="6">
    <source>
        <dbReference type="ARBA" id="ARBA00023170"/>
    </source>
</evidence>
<dbReference type="STRING" id="75743.A0A401PRL6"/>
<name>A0A401PRL6_SCYTO</name>
<keyword evidence="2" id="KW-0812">Transmembrane</keyword>
<dbReference type="Pfam" id="PF09238">
    <property type="entry name" value="IL4Ra_N"/>
    <property type="match status" value="1"/>
</dbReference>
<evidence type="ECO:0000256" key="3">
    <source>
        <dbReference type="ARBA" id="ARBA00022729"/>
    </source>
</evidence>
<feature type="domain" description="Interleukin-4 receptor alpha N-terminal" evidence="8">
    <location>
        <begin position="29"/>
        <end position="107"/>
    </location>
</feature>
<keyword evidence="10" id="KW-1185">Reference proteome</keyword>
<organism evidence="9 10">
    <name type="scientific">Scyliorhinus torazame</name>
    <name type="common">Cloudy catshark</name>
    <name type="synonym">Catulus torazame</name>
    <dbReference type="NCBI Taxonomy" id="75743"/>
    <lineage>
        <taxon>Eukaryota</taxon>
        <taxon>Metazoa</taxon>
        <taxon>Chordata</taxon>
        <taxon>Craniata</taxon>
        <taxon>Vertebrata</taxon>
        <taxon>Chondrichthyes</taxon>
        <taxon>Elasmobranchii</taxon>
        <taxon>Galeomorphii</taxon>
        <taxon>Galeoidea</taxon>
        <taxon>Carcharhiniformes</taxon>
        <taxon>Scyliorhinidae</taxon>
        <taxon>Scyliorhinus</taxon>
    </lineage>
</organism>
<dbReference type="InterPro" id="IPR013783">
    <property type="entry name" value="Ig-like_fold"/>
</dbReference>
<accession>A0A401PRL6</accession>
<evidence type="ECO:0000259" key="8">
    <source>
        <dbReference type="Pfam" id="PF09238"/>
    </source>
</evidence>
<evidence type="ECO:0000313" key="9">
    <source>
        <dbReference type="EMBL" id="GCB75762.1"/>
    </source>
</evidence>
<dbReference type="Gene3D" id="2.60.40.10">
    <property type="entry name" value="Immunoglobulins"/>
    <property type="match status" value="2"/>
</dbReference>
<evidence type="ECO:0000313" key="10">
    <source>
        <dbReference type="Proteomes" id="UP000288216"/>
    </source>
</evidence>
<feature type="signal peptide" evidence="7">
    <location>
        <begin position="1"/>
        <end position="22"/>
    </location>
</feature>